<dbReference type="PANTHER" id="PTHR43356">
    <property type="entry name" value="PHOSPHATE ACETYLTRANSFERASE"/>
    <property type="match status" value="1"/>
</dbReference>
<proteinExistence type="predicted"/>
<dbReference type="InterPro" id="IPR002505">
    <property type="entry name" value="PTA_PTB"/>
</dbReference>
<evidence type="ECO:0000259" key="3">
    <source>
        <dbReference type="Pfam" id="PF01515"/>
    </source>
</evidence>
<keyword evidence="1" id="KW-0808">Transferase</keyword>
<organism evidence="4 5">
    <name type="scientific">Salmonella enterica subsp. arizonae</name>
    <dbReference type="NCBI Taxonomy" id="59203"/>
    <lineage>
        <taxon>Bacteria</taxon>
        <taxon>Pseudomonadati</taxon>
        <taxon>Pseudomonadota</taxon>
        <taxon>Gammaproteobacteria</taxon>
        <taxon>Enterobacterales</taxon>
        <taxon>Enterobacteriaceae</taxon>
        <taxon>Salmonella</taxon>
    </lineage>
</organism>
<dbReference type="Gene3D" id="3.40.50.10950">
    <property type="match status" value="1"/>
</dbReference>
<evidence type="ECO:0000313" key="4">
    <source>
        <dbReference type="EMBL" id="SUG46534.1"/>
    </source>
</evidence>
<evidence type="ECO:0000256" key="2">
    <source>
        <dbReference type="ARBA" id="ARBA00023315"/>
    </source>
</evidence>
<dbReference type="EMBL" id="UGXG01000002">
    <property type="protein sequence ID" value="SUG46534.1"/>
    <property type="molecule type" value="Genomic_DNA"/>
</dbReference>
<protein>
    <submittedName>
        <fullName evidence="4">Phosphotransacetylase</fullName>
    </submittedName>
</protein>
<dbReference type="AlphaFoldDB" id="A0A379T7I5"/>
<dbReference type="SUPFAM" id="SSF53659">
    <property type="entry name" value="Isocitrate/Isopropylmalate dehydrogenase-like"/>
    <property type="match status" value="1"/>
</dbReference>
<reference evidence="4 5" key="1">
    <citation type="submission" date="2018-06" db="EMBL/GenBank/DDBJ databases">
        <authorList>
            <consortium name="Pathogen Informatics"/>
            <person name="Doyle S."/>
        </authorList>
    </citation>
    <scope>NUCLEOTIDE SEQUENCE [LARGE SCALE GENOMIC DNA]</scope>
    <source>
        <strain evidence="4 5">NCTC8297</strain>
    </source>
</reference>
<evidence type="ECO:0000313" key="5">
    <source>
        <dbReference type="Proteomes" id="UP000254741"/>
    </source>
</evidence>
<evidence type="ECO:0000256" key="1">
    <source>
        <dbReference type="ARBA" id="ARBA00022679"/>
    </source>
</evidence>
<dbReference type="GO" id="GO:0016746">
    <property type="term" value="F:acyltransferase activity"/>
    <property type="evidence" value="ECO:0007669"/>
    <property type="project" value="UniProtKB-KW"/>
</dbReference>
<gene>
    <name evidence="4" type="primary">eutD_1</name>
    <name evidence="4" type="ORF">NCTC8297_01763</name>
</gene>
<dbReference type="PANTHER" id="PTHR43356:SF1">
    <property type="entry name" value="PHOSPHATE ACETYLTRANSFERASE EUTD"/>
    <property type="match status" value="1"/>
</dbReference>
<dbReference type="Pfam" id="PF01515">
    <property type="entry name" value="PTA_PTB"/>
    <property type="match status" value="1"/>
</dbReference>
<dbReference type="InterPro" id="IPR042113">
    <property type="entry name" value="P_AcTrfase_dom1"/>
</dbReference>
<accession>A0A379T7I5</accession>
<dbReference type="Proteomes" id="UP000254741">
    <property type="component" value="Unassembled WGS sequence"/>
</dbReference>
<keyword evidence="2" id="KW-0012">Acyltransferase</keyword>
<dbReference type="InterPro" id="IPR050500">
    <property type="entry name" value="Phos_Acetyltrans/Butyryltrans"/>
</dbReference>
<name>A0A379T7I5_SALER</name>
<feature type="domain" description="Phosphate acetyl/butaryl transferase" evidence="3">
    <location>
        <begin position="3"/>
        <end position="67"/>
    </location>
</feature>
<sequence>MRESFAQRWLARAGEKTPSDAVEKLNDPLMFAAAMVSAGDADVCIAGNLSSTANVLRAGLRVIGLQTRLPDIVVYFPDAAAVRRSGIRVR</sequence>